<feature type="region of interest" description="Disordered" evidence="1">
    <location>
        <begin position="286"/>
        <end position="305"/>
    </location>
</feature>
<feature type="compositionally biased region" description="Low complexity" evidence="1">
    <location>
        <begin position="141"/>
        <end position="170"/>
    </location>
</feature>
<keyword evidence="3" id="KW-1185">Reference proteome</keyword>
<organism evidence="2">
    <name type="scientific">Fonticula alba</name>
    <name type="common">Slime mold</name>
    <dbReference type="NCBI Taxonomy" id="691883"/>
    <lineage>
        <taxon>Eukaryota</taxon>
        <taxon>Rotosphaerida</taxon>
        <taxon>Fonticulaceae</taxon>
        <taxon>Fonticula</taxon>
    </lineage>
</organism>
<dbReference type="GeneID" id="20527515"/>
<accession>A0A058Z950</accession>
<reference evidence="2" key="1">
    <citation type="submission" date="2013-04" db="EMBL/GenBank/DDBJ databases">
        <title>The Genome Sequence of Fonticula alba ATCC 38817.</title>
        <authorList>
            <consortium name="The Broad Institute Genomics Platform"/>
            <person name="Russ C."/>
            <person name="Cuomo C."/>
            <person name="Burger G."/>
            <person name="Gray M.W."/>
            <person name="Holland P.W.H."/>
            <person name="King N."/>
            <person name="Lang F.B.F."/>
            <person name="Roger A.J."/>
            <person name="Ruiz-Trillo I."/>
            <person name="Brown M."/>
            <person name="Walker B."/>
            <person name="Young S."/>
            <person name="Zeng Q."/>
            <person name="Gargeya S."/>
            <person name="Fitzgerald M."/>
            <person name="Haas B."/>
            <person name="Abouelleil A."/>
            <person name="Allen A.W."/>
            <person name="Alvarado L."/>
            <person name="Arachchi H.M."/>
            <person name="Berlin A.M."/>
            <person name="Chapman S.B."/>
            <person name="Gainer-Dewar J."/>
            <person name="Goldberg J."/>
            <person name="Griggs A."/>
            <person name="Gujja S."/>
            <person name="Hansen M."/>
            <person name="Howarth C."/>
            <person name="Imamovic A."/>
            <person name="Ireland A."/>
            <person name="Larimer J."/>
            <person name="McCowan C."/>
            <person name="Murphy C."/>
            <person name="Pearson M."/>
            <person name="Poon T.W."/>
            <person name="Priest M."/>
            <person name="Roberts A."/>
            <person name="Saif S."/>
            <person name="Shea T."/>
            <person name="Sisk P."/>
            <person name="Sykes S."/>
            <person name="Wortman J."/>
            <person name="Nusbaum C."/>
            <person name="Birren B."/>
        </authorList>
    </citation>
    <scope>NUCLEOTIDE SEQUENCE [LARGE SCALE GENOMIC DNA]</scope>
    <source>
        <strain evidence="2">ATCC 38817</strain>
    </source>
</reference>
<feature type="compositionally biased region" description="Basic and acidic residues" evidence="1">
    <location>
        <begin position="637"/>
        <end position="655"/>
    </location>
</feature>
<feature type="compositionally biased region" description="Low complexity" evidence="1">
    <location>
        <begin position="1055"/>
        <end position="1067"/>
    </location>
</feature>
<feature type="compositionally biased region" description="Low complexity" evidence="1">
    <location>
        <begin position="103"/>
        <end position="115"/>
    </location>
</feature>
<feature type="compositionally biased region" description="Polar residues" evidence="1">
    <location>
        <begin position="1149"/>
        <end position="1158"/>
    </location>
</feature>
<evidence type="ECO:0000256" key="1">
    <source>
        <dbReference type="SAM" id="MobiDB-lite"/>
    </source>
</evidence>
<feature type="region of interest" description="Disordered" evidence="1">
    <location>
        <begin position="1047"/>
        <end position="1114"/>
    </location>
</feature>
<protein>
    <submittedName>
        <fullName evidence="2">Uncharacterized protein</fullName>
    </submittedName>
</protein>
<proteinExistence type="predicted"/>
<dbReference type="EMBL" id="KB932204">
    <property type="protein sequence ID" value="KCV70448.1"/>
    <property type="molecule type" value="Genomic_DNA"/>
</dbReference>
<feature type="compositionally biased region" description="Polar residues" evidence="1">
    <location>
        <begin position="1087"/>
        <end position="1105"/>
    </location>
</feature>
<dbReference type="RefSeq" id="XP_009494964.1">
    <property type="nucleotide sequence ID" value="XM_009496689.1"/>
</dbReference>
<name>A0A058Z950_FONAL</name>
<feature type="region of interest" description="Disordered" evidence="1">
    <location>
        <begin position="101"/>
        <end position="206"/>
    </location>
</feature>
<feature type="region of interest" description="Disordered" evidence="1">
    <location>
        <begin position="1"/>
        <end position="21"/>
    </location>
</feature>
<evidence type="ECO:0000313" key="3">
    <source>
        <dbReference type="Proteomes" id="UP000030693"/>
    </source>
</evidence>
<dbReference type="AlphaFoldDB" id="A0A058Z950"/>
<dbReference type="Proteomes" id="UP000030693">
    <property type="component" value="Unassembled WGS sequence"/>
</dbReference>
<evidence type="ECO:0000313" key="2">
    <source>
        <dbReference type="EMBL" id="KCV70448.1"/>
    </source>
</evidence>
<gene>
    <name evidence="2" type="ORF">H696_02790</name>
</gene>
<feature type="region of interest" description="Disordered" evidence="1">
    <location>
        <begin position="1126"/>
        <end position="1213"/>
    </location>
</feature>
<feature type="region of interest" description="Disordered" evidence="1">
    <location>
        <begin position="625"/>
        <end position="672"/>
    </location>
</feature>
<feature type="compositionally biased region" description="Pro residues" evidence="1">
    <location>
        <begin position="293"/>
        <end position="305"/>
    </location>
</feature>
<sequence>MSRGAPVAPGRASPRAPRVAPAAMAGSIDRLPAALLPALGERGLSLGPPHLAAGRLRVVLAASTLVAAPALAAVGVSLVQSGPGTGASRYPVRRPVGYDSLIGAGPPRGRFPAPATHGRRPGAFYSTSATDTPHPPPLPPSDHTAAAAAATATTTTTAASSDPPTATPSTEPEEDRTRAASRPSRSPRRSVRVLPFRQDDPNPELLPFEAPDIHPQFAALQAEFMGHPRTAPTAAVLAEAANAPAPAPGPAGVRMVSPTTMPRQARRDEHLLTGVLGRIAATNPLLQSLKPSRPGPGPGPGPASVPVFMPAPPANPTGPDPLGAEALAKLTANPTSSTLSQLVSLLQPAAAGSSTPGPHDARQTLLYLDALMGLLATNVTGAEYLRRSRAQLCVFCGAPPHGATICPVVDWWCLRGYRAQTGHDVSAPVDRFPRCPDCHGHPHGLACPLKLARGLDLAGGSYVPSTGPALGWPDLGSVKADLQDARQREAIGTAAALTPSGHLPSVEVSLAVAAKALTNLMVAAIGQRSEERRGGSYVPSTGPALGWPDLGSVKADLQDARQREAIGTAAALTPSGHLPSVEVSLAVAAKALTNLMVAAIGQTTPPARPLPPGHAAAWSPILSEIASNADGNPPHAAHHDHAQCNHPEAGDDGQHRHAHQHPPSGDSPLPAVAEPDVLQSVEALVNLFRQTVDEQLPKLPRQSTSILAAVNLFSSVASLLQERSTVLPDQSSATLRHEVTLREIMVPCGVCGLHEADELCMVLLRLGYHYAGGRYHLSEATKTMRLRSGLCAACGQHPATEPCPQPWVQRMSLGRRGELLPLGKALAHPVSDDWTEEQADLCRYCGEHPLTQACPLLLATGKLTFNSLGRYQVTQEEYERRREHRLCRFCGLHPASEPCSGIIRKGGFDFLLGHHRVSLALANERRRLRLCPYCGLHEISSDPCPYLAHRGILWDPVERKHVPSHDERSRRESLGLCLYCGMHPATQVCVALARKQRIDEMDSTILSPNLSRIVRQSLEAQTAASKRMAQDAYLRAAADMAAQALSRSEGIRMRSSLSSGSSFSRADSPTEAPANANAPKSPFLIPNFSQDPSARPTSGASSVSPPSQPKTSRHWLQQNTRFTAHAAQVDQPDASAPQEGSASDVAASMHSTLPNFSDSAREPEGEEQQQQQQQQHPDASPPQAASFPQETPAETGAASGDGPAKTPPGPPSS</sequence>